<comment type="function">
    <text evidence="1">Involved in peptidolytic degradation of cyclic heptapeptide hepatotoxin microcystin (MC).</text>
</comment>
<accession>A0A1G7RNQ6</accession>
<keyword evidence="1" id="KW-0645">Protease</keyword>
<dbReference type="Pfam" id="PF07364">
    <property type="entry name" value="DUF1485"/>
    <property type="match status" value="1"/>
</dbReference>
<keyword evidence="1" id="KW-0378">Hydrolase</keyword>
<comment type="cofactor">
    <cofactor evidence="1">
        <name>Zn(2+)</name>
        <dbReference type="ChEBI" id="CHEBI:29105"/>
    </cofactor>
    <text evidence="1">Binds 1 zinc ion per subunit.</text>
</comment>
<dbReference type="GO" id="GO:0006508">
    <property type="term" value="P:proteolysis"/>
    <property type="evidence" value="ECO:0007669"/>
    <property type="project" value="UniProtKB-KW"/>
</dbReference>
<gene>
    <name evidence="4" type="ORF">SAMN05216605_101207</name>
</gene>
<dbReference type="InterPro" id="IPR015995">
    <property type="entry name" value="MlrC_N"/>
</dbReference>
<evidence type="ECO:0000313" key="5">
    <source>
        <dbReference type="Proteomes" id="UP000182894"/>
    </source>
</evidence>
<dbReference type="GO" id="GO:0008237">
    <property type="term" value="F:metallopeptidase activity"/>
    <property type="evidence" value="ECO:0007669"/>
    <property type="project" value="UniProtKB-KW"/>
</dbReference>
<evidence type="ECO:0000259" key="3">
    <source>
        <dbReference type="Pfam" id="PF07364"/>
    </source>
</evidence>
<protein>
    <recommendedName>
        <fullName evidence="1">Microcystinase C</fullName>
        <shortName evidence="1">MlrC</shortName>
    </recommendedName>
</protein>
<dbReference type="GO" id="GO:0046872">
    <property type="term" value="F:metal ion binding"/>
    <property type="evidence" value="ECO:0007669"/>
    <property type="project" value="UniProtKB-KW"/>
</dbReference>
<dbReference type="Pfam" id="PF07171">
    <property type="entry name" value="MlrC_C"/>
    <property type="match status" value="1"/>
</dbReference>
<name>A0A1G7RNQ6_9PSED</name>
<dbReference type="STRING" id="89065.SAMN05216605_101207"/>
<dbReference type="OrthoDB" id="5288421at2"/>
<feature type="domain" description="Microcystin LR degradation protein MlrC C-terminal" evidence="2">
    <location>
        <begin position="305"/>
        <end position="482"/>
    </location>
</feature>
<sequence length="517" mass="55705">MNMRILIAGFQHETNTFAPSRATYVSFEKGEGFPMMARGAAVLELRDVNVAAGGFIQAAEQAGHELLPVIWAGASPSAHVEQSAYERIVGEITDAARQWNFDAIYLDLHGAMVAEHTDDGEGTLLERLRAIVGPQLPIVVSLDLHANLTQKMFHHADALVAYRTYPHVDLAETGRRAAELLEQRVTRAEPYRSVMQRIPFLIPINGMCTLLDPARSFYGRLAELETDGVQSLSFSPGFPAADFPECGPAIWGHGSDPAAVQQAVSALYDLLLAEEAQWTVTLLEPDDAVQEAMRLSAGASKPVIIADTQDNPGAGADSNTTGMLRALIRNGAVNAAIGLIWDPQAAHAAHDAGVGAFIDIGLGGCPNVAGDQPLYGRFEVMSLSDGRCRFDGPMMQGMLAQLGPVACLRIDGVLIAVSSNKAQMFDRNLYRVAGIEPERMRILVNKSSVHFRADFEPIAEAVLVAKVPGPAVADPSALDWTRLTEGIRTRPMGNPFRRVSRETRAAAMPAVGCLHKT</sequence>
<dbReference type="PIRSF" id="PIRSF012702">
    <property type="entry name" value="UCP012702"/>
    <property type="match status" value="1"/>
</dbReference>
<dbReference type="AlphaFoldDB" id="A0A1G7RNQ6"/>
<proteinExistence type="inferred from homology"/>
<dbReference type="RefSeq" id="WP_083370565.1">
    <property type="nucleotide sequence ID" value="NZ_FNCO01000001.1"/>
</dbReference>
<dbReference type="InterPro" id="IPR010799">
    <property type="entry name" value="MlrC_C"/>
</dbReference>
<evidence type="ECO:0000313" key="4">
    <source>
        <dbReference type="EMBL" id="SDG12417.1"/>
    </source>
</evidence>
<reference evidence="5" key="1">
    <citation type="submission" date="2016-10" db="EMBL/GenBank/DDBJ databases">
        <authorList>
            <person name="Varghese N."/>
            <person name="Submissions S."/>
        </authorList>
    </citation>
    <scope>NUCLEOTIDE SEQUENCE [LARGE SCALE GENOMIC DNA]</scope>
    <source>
        <strain evidence="5">ATCC 700689</strain>
    </source>
</reference>
<dbReference type="Proteomes" id="UP000182894">
    <property type="component" value="Unassembled WGS sequence"/>
</dbReference>
<keyword evidence="1" id="KW-0479">Metal-binding</keyword>
<organism evidence="4 5">
    <name type="scientific">Pseudomonas abietaniphila</name>
    <dbReference type="NCBI Taxonomy" id="89065"/>
    <lineage>
        <taxon>Bacteria</taxon>
        <taxon>Pseudomonadati</taxon>
        <taxon>Pseudomonadota</taxon>
        <taxon>Gammaproteobacteria</taxon>
        <taxon>Pseudomonadales</taxon>
        <taxon>Pseudomonadaceae</taxon>
        <taxon>Pseudomonas</taxon>
    </lineage>
</organism>
<keyword evidence="5" id="KW-1185">Reference proteome</keyword>
<keyword evidence="1" id="KW-0482">Metalloprotease</keyword>
<dbReference type="InterPro" id="IPR009197">
    <property type="entry name" value="MlrC"/>
</dbReference>
<feature type="domain" description="Microcystin LR degradation protein MlrC N-terminal" evidence="3">
    <location>
        <begin position="4"/>
        <end position="293"/>
    </location>
</feature>
<dbReference type="EMBL" id="FNCO01000001">
    <property type="protein sequence ID" value="SDG12417.1"/>
    <property type="molecule type" value="Genomic_DNA"/>
</dbReference>
<evidence type="ECO:0000256" key="1">
    <source>
        <dbReference type="PIRNR" id="PIRNR012702"/>
    </source>
</evidence>
<comment type="similarity">
    <text evidence="1">Belongs to the peptidase M81 family.</text>
</comment>
<evidence type="ECO:0000259" key="2">
    <source>
        <dbReference type="Pfam" id="PF07171"/>
    </source>
</evidence>